<organism evidence="4">
    <name type="scientific">Fig latent virus 1</name>
    <dbReference type="NCBI Taxonomy" id="641245"/>
    <lineage>
        <taxon>Viruses</taxon>
        <taxon>Riboviria</taxon>
        <taxon>Orthornavirae</taxon>
        <taxon>Kitrinoviricota</taxon>
        <taxon>Alsuviricetes</taxon>
        <taxon>Tymovirales</taxon>
        <taxon>Betaflexiviridae</taxon>
        <taxon>Trivirinae</taxon>
        <taxon>Trichovirus</taxon>
    </lineage>
</organism>
<protein>
    <submittedName>
        <fullName evidence="4">Coat protein</fullName>
    </submittedName>
</protein>
<sequence length="411" mass="45969">MSTVHEVLRSQVKKEILERLMKEDAFKGVKEEDRSRVWRNIFGNIAILGSSEETEFPPLELEVEDLKGQKIASYTLSDIIELIRDYRDTHKSQSIKMMTLRNICEAFAHEARLFLMEAKKIGLVTNLCAKMTKTCGRAPQVAFDFSTGLAHNTLSNSEKSVIQNLNARLYATQADQSKNEAIIDKGPAAGPDHLNVNLKITDLSDLVVFKLVFVLLNKTVDGVKGVFNNFCSNFSSVSAPTQTPPKEIEADSKLEKLIEHSLERAAKLDLGSLSKIKPFPLPRDCEDILGDCGLARGRSGLIQYYKGKSFVEAPRGYSTRLIFPALVNYRMSNSSELLGVLLALNRYEGDGRIEKVTDIELSAVINRYLDPYRSKSVTVRDFDILANAAPGWVDKESIVGNPTYAWFPRAR</sequence>
<evidence type="ECO:0000313" key="4">
    <source>
        <dbReference type="EMBL" id="CAY32624.1"/>
    </source>
</evidence>
<keyword evidence="2 4" id="KW-0167">Capsid protein</keyword>
<dbReference type="GO" id="GO:0019028">
    <property type="term" value="C:viral capsid"/>
    <property type="evidence" value="ECO:0007669"/>
    <property type="project" value="UniProtKB-KW"/>
</dbReference>
<reference evidence="4" key="1">
    <citation type="submission" date="2009-04" db="EMBL/GenBank/DDBJ databases">
        <title>Some properties of Fig latent virus 1, a new member of the family Flexiviridae.</title>
        <authorList>
            <person name="Gattoni G."/>
            <person name="Minafra A."/>
            <person name="Castellano M.A."/>
            <person name="De Stradis A."/>
            <person name="Boscia D."/>
            <person name="El Beaino T."/>
            <person name="Digiaro M."/>
            <person name="Martelli G.P."/>
        </authorList>
    </citation>
    <scope>NUCLEOTIDE SEQUENCE</scope>
    <source>
        <strain evidence="4">F5p5</strain>
    </source>
</reference>
<evidence type="ECO:0000256" key="2">
    <source>
        <dbReference type="ARBA" id="ARBA00022561"/>
    </source>
</evidence>
<proteinExistence type="predicted"/>
<dbReference type="InterPro" id="IPR008879">
    <property type="entry name" value="Coat_protein_tricho/vitivirus"/>
</dbReference>
<dbReference type="Pfam" id="PF05892">
    <property type="entry name" value="Tricho_coat"/>
    <property type="match status" value="1"/>
</dbReference>
<comment type="subcellular location">
    <subcellularLocation>
        <location evidence="1">Virion</location>
    </subcellularLocation>
</comment>
<keyword evidence="3" id="KW-0946">Virion</keyword>
<name>C6GZ79_9VIRU</name>
<accession>C6GZ79</accession>
<evidence type="ECO:0000256" key="3">
    <source>
        <dbReference type="ARBA" id="ARBA00022844"/>
    </source>
</evidence>
<evidence type="ECO:0000256" key="1">
    <source>
        <dbReference type="ARBA" id="ARBA00004328"/>
    </source>
</evidence>
<dbReference type="EMBL" id="FN377573">
    <property type="protein sequence ID" value="CAY32624.1"/>
    <property type="molecule type" value="Genomic_RNA"/>
</dbReference>